<gene>
    <name evidence="3" type="ORF">MEDL_47532</name>
</gene>
<dbReference type="Proteomes" id="UP000683360">
    <property type="component" value="Unassembled WGS sequence"/>
</dbReference>
<comment type="caution">
    <text evidence="3">The sequence shown here is derived from an EMBL/GenBank/DDBJ whole genome shotgun (WGS) entry which is preliminary data.</text>
</comment>
<dbReference type="GO" id="GO:0032543">
    <property type="term" value="P:mitochondrial translation"/>
    <property type="evidence" value="ECO:0007669"/>
    <property type="project" value="TreeGrafter"/>
</dbReference>
<keyword evidence="1" id="KW-0689">Ribosomal protein</keyword>
<sequence length="169" mass="20041">MNVIQQVYSISRPVQQLLRYTCISSYRHFTTSTTKHRREIIEKTEGNTTVIEGNIIPVDHSKLLKPQTVEGNTVACPLCRLDLHPKLKYTDVLILRQFLTPEGEQLPKKISGLCYKQHREVKNLIRQAYRAGLLSEYQFPEGHPRRSQRSTWKWKKYNVYFEEEDKFRF</sequence>
<dbReference type="InterPro" id="IPR036870">
    <property type="entry name" value="Ribosomal_bS18_sf"/>
</dbReference>
<dbReference type="OrthoDB" id="10054543at2759"/>
<dbReference type="PANTHER" id="PTHR13479">
    <property type="entry name" value="30S RIBOSOMAL PROTEIN S18"/>
    <property type="match status" value="1"/>
</dbReference>
<dbReference type="EMBL" id="CAJPWZ010002278">
    <property type="protein sequence ID" value="CAG2234903.1"/>
    <property type="molecule type" value="Genomic_DNA"/>
</dbReference>
<dbReference type="PANTHER" id="PTHR13479:SF66">
    <property type="entry name" value="LARGE RIBOSOMAL SUBUNIT PROTEIN ML66"/>
    <property type="match status" value="1"/>
</dbReference>
<dbReference type="GO" id="GO:0005763">
    <property type="term" value="C:mitochondrial small ribosomal subunit"/>
    <property type="evidence" value="ECO:0007669"/>
    <property type="project" value="TreeGrafter"/>
</dbReference>
<dbReference type="SUPFAM" id="SSF46911">
    <property type="entry name" value="Ribosomal protein S18"/>
    <property type="match status" value="1"/>
</dbReference>
<organism evidence="3 4">
    <name type="scientific">Mytilus edulis</name>
    <name type="common">Blue mussel</name>
    <dbReference type="NCBI Taxonomy" id="6550"/>
    <lineage>
        <taxon>Eukaryota</taxon>
        <taxon>Metazoa</taxon>
        <taxon>Spiralia</taxon>
        <taxon>Lophotrochozoa</taxon>
        <taxon>Mollusca</taxon>
        <taxon>Bivalvia</taxon>
        <taxon>Autobranchia</taxon>
        <taxon>Pteriomorphia</taxon>
        <taxon>Mytilida</taxon>
        <taxon>Mytiloidea</taxon>
        <taxon>Mytilidae</taxon>
        <taxon>Mytilinae</taxon>
        <taxon>Mytilus</taxon>
    </lineage>
</organism>
<name>A0A8S3U1I6_MYTED</name>
<dbReference type="InterPro" id="IPR001648">
    <property type="entry name" value="Ribosomal_bS18"/>
</dbReference>
<evidence type="ECO:0000256" key="2">
    <source>
        <dbReference type="ARBA" id="ARBA00023274"/>
    </source>
</evidence>
<dbReference type="Pfam" id="PF01084">
    <property type="entry name" value="Ribosomal_S18"/>
    <property type="match status" value="1"/>
</dbReference>
<proteinExistence type="predicted"/>
<evidence type="ECO:0000313" key="4">
    <source>
        <dbReference type="Proteomes" id="UP000683360"/>
    </source>
</evidence>
<accession>A0A8S3U1I6</accession>
<evidence type="ECO:0000256" key="1">
    <source>
        <dbReference type="ARBA" id="ARBA00022980"/>
    </source>
</evidence>
<dbReference type="Gene3D" id="4.10.640.10">
    <property type="entry name" value="Ribosomal protein S18"/>
    <property type="match status" value="1"/>
</dbReference>
<keyword evidence="4" id="KW-1185">Reference proteome</keyword>
<protein>
    <submittedName>
        <fullName evidence="3">RP-S18</fullName>
    </submittedName>
</protein>
<dbReference type="GO" id="GO:0003735">
    <property type="term" value="F:structural constituent of ribosome"/>
    <property type="evidence" value="ECO:0007669"/>
    <property type="project" value="InterPro"/>
</dbReference>
<reference evidence="3" key="1">
    <citation type="submission" date="2021-03" db="EMBL/GenBank/DDBJ databases">
        <authorList>
            <person name="Bekaert M."/>
        </authorList>
    </citation>
    <scope>NUCLEOTIDE SEQUENCE</scope>
</reference>
<keyword evidence="2" id="KW-0687">Ribonucleoprotein</keyword>
<dbReference type="GO" id="GO:0070181">
    <property type="term" value="F:small ribosomal subunit rRNA binding"/>
    <property type="evidence" value="ECO:0007669"/>
    <property type="project" value="TreeGrafter"/>
</dbReference>
<evidence type="ECO:0000313" key="3">
    <source>
        <dbReference type="EMBL" id="CAG2234903.1"/>
    </source>
</evidence>
<dbReference type="AlphaFoldDB" id="A0A8S3U1I6"/>